<protein>
    <recommendedName>
        <fullName evidence="4">Lipoprotein</fullName>
    </recommendedName>
</protein>
<dbReference type="Proteomes" id="UP000574067">
    <property type="component" value="Unassembled WGS sequence"/>
</dbReference>
<evidence type="ECO:0008006" key="4">
    <source>
        <dbReference type="Google" id="ProtNLM"/>
    </source>
</evidence>
<name>A0A848FGF1_9BURK</name>
<reference evidence="2 3" key="1">
    <citation type="submission" date="2020-04" db="EMBL/GenBank/DDBJ databases">
        <title>Azohydromonas sp. isolated from soil.</title>
        <authorList>
            <person name="Dahal R.H."/>
        </authorList>
    </citation>
    <scope>NUCLEOTIDE SEQUENCE [LARGE SCALE GENOMIC DNA]</scope>
    <source>
        <strain evidence="2 3">G-1-1-14</strain>
    </source>
</reference>
<evidence type="ECO:0000313" key="2">
    <source>
        <dbReference type="EMBL" id="NML18434.1"/>
    </source>
</evidence>
<organism evidence="2 3">
    <name type="scientific">Azohydromonas caseinilytica</name>
    <dbReference type="NCBI Taxonomy" id="2728836"/>
    <lineage>
        <taxon>Bacteria</taxon>
        <taxon>Pseudomonadati</taxon>
        <taxon>Pseudomonadota</taxon>
        <taxon>Betaproteobacteria</taxon>
        <taxon>Burkholderiales</taxon>
        <taxon>Sphaerotilaceae</taxon>
        <taxon>Azohydromonas</taxon>
    </lineage>
</organism>
<feature type="signal peptide" evidence="1">
    <location>
        <begin position="1"/>
        <end position="24"/>
    </location>
</feature>
<comment type="caution">
    <text evidence="2">The sequence shown here is derived from an EMBL/GenBank/DDBJ whole genome shotgun (WGS) entry which is preliminary data.</text>
</comment>
<evidence type="ECO:0000313" key="3">
    <source>
        <dbReference type="Proteomes" id="UP000574067"/>
    </source>
</evidence>
<keyword evidence="1" id="KW-0732">Signal</keyword>
<dbReference type="EMBL" id="JABBFW010000032">
    <property type="protein sequence ID" value="NML18434.1"/>
    <property type="molecule type" value="Genomic_DNA"/>
</dbReference>
<sequence length="114" mass="12576">MSWSSRTAACLALMAACCTSPAIAAGVCPAREGQPLLFVQVFDGPPEELATLVPDVATERSGYWQLGYVYDAGRMVTIRCEYVDKQSVDVKLADRVERCDYSIRGRNRLKLSCH</sequence>
<dbReference type="InterPro" id="IPR049973">
    <property type="entry name" value="STY0301-like"/>
</dbReference>
<accession>A0A848FGF1</accession>
<proteinExistence type="predicted"/>
<gene>
    <name evidence="2" type="ORF">HHL10_26035</name>
</gene>
<feature type="chain" id="PRO_5032959881" description="Lipoprotein" evidence="1">
    <location>
        <begin position="25"/>
        <end position="114"/>
    </location>
</feature>
<dbReference type="PROSITE" id="PS51257">
    <property type="entry name" value="PROKAR_LIPOPROTEIN"/>
    <property type="match status" value="1"/>
</dbReference>
<dbReference type="AlphaFoldDB" id="A0A848FGF1"/>
<evidence type="ECO:0000256" key="1">
    <source>
        <dbReference type="SAM" id="SignalP"/>
    </source>
</evidence>
<keyword evidence="3" id="KW-1185">Reference proteome</keyword>
<dbReference type="NCBIfam" id="NF042415">
    <property type="entry name" value="STY0301_fam"/>
    <property type="match status" value="1"/>
</dbReference>